<evidence type="ECO:0000256" key="7">
    <source>
        <dbReference type="ARBA" id="ARBA00023033"/>
    </source>
</evidence>
<comment type="similarity">
    <text evidence="2">Belongs to the cytochrome P450 family.</text>
</comment>
<name>A0A9C6X0X3_FRAOC</name>
<dbReference type="GO" id="GO:0016705">
    <property type="term" value="F:oxidoreductase activity, acting on paired donors, with incorporation or reduction of molecular oxygen"/>
    <property type="evidence" value="ECO:0007669"/>
    <property type="project" value="InterPro"/>
</dbReference>
<comment type="cofactor">
    <cofactor evidence="1">
        <name>heme</name>
        <dbReference type="ChEBI" id="CHEBI:30413"/>
    </cofactor>
</comment>
<dbReference type="InterPro" id="IPR036396">
    <property type="entry name" value="Cyt_P450_sf"/>
</dbReference>
<dbReference type="PANTHER" id="PTHR24291">
    <property type="entry name" value="CYTOCHROME P450 FAMILY 4"/>
    <property type="match status" value="1"/>
</dbReference>
<dbReference type="GO" id="GO:0004497">
    <property type="term" value="F:monooxygenase activity"/>
    <property type="evidence" value="ECO:0007669"/>
    <property type="project" value="UniProtKB-KW"/>
</dbReference>
<organism evidence="8 9">
    <name type="scientific">Frankliniella occidentalis</name>
    <name type="common">Western flower thrips</name>
    <name type="synonym">Euthrips occidentalis</name>
    <dbReference type="NCBI Taxonomy" id="133901"/>
    <lineage>
        <taxon>Eukaryota</taxon>
        <taxon>Metazoa</taxon>
        <taxon>Ecdysozoa</taxon>
        <taxon>Arthropoda</taxon>
        <taxon>Hexapoda</taxon>
        <taxon>Insecta</taxon>
        <taxon>Pterygota</taxon>
        <taxon>Neoptera</taxon>
        <taxon>Paraneoptera</taxon>
        <taxon>Thysanoptera</taxon>
        <taxon>Terebrantia</taxon>
        <taxon>Thripoidea</taxon>
        <taxon>Thripidae</taxon>
        <taxon>Frankliniella</taxon>
    </lineage>
</organism>
<dbReference type="OrthoDB" id="1470350at2759"/>
<evidence type="ECO:0000256" key="4">
    <source>
        <dbReference type="ARBA" id="ARBA00022723"/>
    </source>
</evidence>
<evidence type="ECO:0000313" key="9">
    <source>
        <dbReference type="RefSeq" id="XP_052127113.1"/>
    </source>
</evidence>
<dbReference type="RefSeq" id="XP_052127114.1">
    <property type="nucleotide sequence ID" value="XM_052271154.1"/>
</dbReference>
<gene>
    <name evidence="9 10" type="primary">LOC127750204</name>
</gene>
<evidence type="ECO:0000313" key="10">
    <source>
        <dbReference type="RefSeq" id="XP_052127114.1"/>
    </source>
</evidence>
<keyword evidence="7" id="KW-0503">Monooxygenase</keyword>
<dbReference type="RefSeq" id="XP_052127113.1">
    <property type="nucleotide sequence ID" value="XM_052271153.1"/>
</dbReference>
<evidence type="ECO:0000256" key="6">
    <source>
        <dbReference type="ARBA" id="ARBA00023004"/>
    </source>
</evidence>
<keyword evidence="4" id="KW-0479">Metal-binding</keyword>
<dbReference type="GeneID" id="127750204"/>
<evidence type="ECO:0000313" key="8">
    <source>
        <dbReference type="Proteomes" id="UP000504606"/>
    </source>
</evidence>
<keyword evidence="8" id="KW-1185">Reference proteome</keyword>
<evidence type="ECO:0000256" key="3">
    <source>
        <dbReference type="ARBA" id="ARBA00022617"/>
    </source>
</evidence>
<sequence>MIPITAALLYGALVAAAVLVARASRALYKFRRLEQDIPGPASLPVLGNALDLLGLSHEGVFPALMALWGGRRTLSRVSVLNHLHVFVTDPVDLEAVVKRRDLADKPRVFYDLLRAIAPYNVILINGELWRRHRRALEPAFHVEILKSSVEHFAEEARGFVERVVPGQEVDVRENTRRAISR</sequence>
<accession>A0A9C6X0X3</accession>
<dbReference type="Pfam" id="PF00067">
    <property type="entry name" value="p450"/>
    <property type="match status" value="1"/>
</dbReference>
<dbReference type="AlphaFoldDB" id="A0A9C6X0X3"/>
<protein>
    <submittedName>
        <fullName evidence="9 10">Cytochrome P450 4d2-like</fullName>
    </submittedName>
</protein>
<dbReference type="InterPro" id="IPR001128">
    <property type="entry name" value="Cyt_P450"/>
</dbReference>
<dbReference type="Gene3D" id="1.10.630.10">
    <property type="entry name" value="Cytochrome P450"/>
    <property type="match status" value="1"/>
</dbReference>
<dbReference type="Proteomes" id="UP000504606">
    <property type="component" value="Unplaced"/>
</dbReference>
<proteinExistence type="inferred from homology"/>
<dbReference type="GO" id="GO:0005506">
    <property type="term" value="F:iron ion binding"/>
    <property type="evidence" value="ECO:0007669"/>
    <property type="project" value="InterPro"/>
</dbReference>
<dbReference type="InterPro" id="IPR050196">
    <property type="entry name" value="Cytochrome_P450_Monoox"/>
</dbReference>
<keyword evidence="6" id="KW-0408">Iron</keyword>
<evidence type="ECO:0000256" key="5">
    <source>
        <dbReference type="ARBA" id="ARBA00023002"/>
    </source>
</evidence>
<evidence type="ECO:0000256" key="1">
    <source>
        <dbReference type="ARBA" id="ARBA00001971"/>
    </source>
</evidence>
<dbReference type="GO" id="GO:0020037">
    <property type="term" value="F:heme binding"/>
    <property type="evidence" value="ECO:0007669"/>
    <property type="project" value="InterPro"/>
</dbReference>
<reference evidence="9 10" key="1">
    <citation type="submission" date="2025-04" db="UniProtKB">
        <authorList>
            <consortium name="RefSeq"/>
        </authorList>
    </citation>
    <scope>IDENTIFICATION</scope>
    <source>
        <tissue evidence="9 10">Whole organism</tissue>
    </source>
</reference>
<keyword evidence="5" id="KW-0560">Oxidoreductase</keyword>
<dbReference type="KEGG" id="foc:127750204"/>
<dbReference type="PANTHER" id="PTHR24291:SF177">
    <property type="entry name" value="CYTOCHROME P450 4AA1-RELATED"/>
    <property type="match status" value="1"/>
</dbReference>
<evidence type="ECO:0000256" key="2">
    <source>
        <dbReference type="ARBA" id="ARBA00010617"/>
    </source>
</evidence>
<keyword evidence="3" id="KW-0349">Heme</keyword>
<dbReference type="SUPFAM" id="SSF48264">
    <property type="entry name" value="Cytochrome P450"/>
    <property type="match status" value="1"/>
</dbReference>